<organism evidence="2 3">
    <name type="scientific">Phormidium nigroviride PCC 7112</name>
    <dbReference type="NCBI Taxonomy" id="179408"/>
    <lineage>
        <taxon>Bacteria</taxon>
        <taxon>Bacillati</taxon>
        <taxon>Cyanobacteriota</taxon>
        <taxon>Cyanophyceae</taxon>
        <taxon>Oscillatoriophycideae</taxon>
        <taxon>Oscillatoriales</taxon>
        <taxon>Oscillatoriaceae</taxon>
        <taxon>Phormidium</taxon>
    </lineage>
</organism>
<accession>K9VMM6</accession>
<dbReference type="eggNOG" id="ENOG5032RU6">
    <property type="taxonomic scope" value="Bacteria"/>
</dbReference>
<dbReference type="STRING" id="179408.Osc7112_4923"/>
<keyword evidence="3" id="KW-1185">Reference proteome</keyword>
<feature type="domain" description="DUF6883" evidence="1">
    <location>
        <begin position="7"/>
        <end position="106"/>
    </location>
</feature>
<dbReference type="HOGENOM" id="CLU_137827_2_0_3"/>
<dbReference type="Proteomes" id="UP000010478">
    <property type="component" value="Chromosome"/>
</dbReference>
<dbReference type="OrthoDB" id="9794742at2"/>
<dbReference type="InterPro" id="IPR049250">
    <property type="entry name" value="DUF6883"/>
</dbReference>
<dbReference type="Pfam" id="PF21814">
    <property type="entry name" value="DUF6883"/>
    <property type="match status" value="1"/>
</dbReference>
<dbReference type="KEGG" id="oni:Osc7112_4923"/>
<sequence>MKIPADAIIPEAKLTRYLLVPKAQDDKSKFLAQGGFSQDNPEALLAAIQFLIASAEAVEDGANEFGKFFRAEGELPGVNGRNLAVVTIWLQWQIDGSFHFITLKPKKESRRET</sequence>
<proteinExistence type="predicted"/>
<evidence type="ECO:0000313" key="2">
    <source>
        <dbReference type="EMBL" id="AFZ09191.1"/>
    </source>
</evidence>
<dbReference type="RefSeq" id="WP_015178423.1">
    <property type="nucleotide sequence ID" value="NC_019729.1"/>
</dbReference>
<reference evidence="2 3" key="1">
    <citation type="submission" date="2012-05" db="EMBL/GenBank/DDBJ databases">
        <title>Finished chromosome of genome of Oscillatoria sp. PCC 7112.</title>
        <authorList>
            <consortium name="US DOE Joint Genome Institute"/>
            <person name="Gugger M."/>
            <person name="Coursin T."/>
            <person name="Rippka R."/>
            <person name="Tandeau De Marsac N."/>
            <person name="Huntemann M."/>
            <person name="Wei C.-L."/>
            <person name="Han J."/>
            <person name="Detter J.C."/>
            <person name="Han C."/>
            <person name="Tapia R."/>
            <person name="Davenport K."/>
            <person name="Daligault H."/>
            <person name="Erkkila T."/>
            <person name="Gu W."/>
            <person name="Munk A.C.C."/>
            <person name="Teshima H."/>
            <person name="Xu Y."/>
            <person name="Chain P."/>
            <person name="Chen A."/>
            <person name="Krypides N."/>
            <person name="Mavromatis K."/>
            <person name="Markowitz V."/>
            <person name="Szeto E."/>
            <person name="Ivanova N."/>
            <person name="Mikhailova N."/>
            <person name="Ovchinnikova G."/>
            <person name="Pagani I."/>
            <person name="Pati A."/>
            <person name="Goodwin L."/>
            <person name="Peters L."/>
            <person name="Pitluck S."/>
            <person name="Woyke T."/>
            <person name="Kerfeld C."/>
        </authorList>
    </citation>
    <scope>NUCLEOTIDE SEQUENCE [LARGE SCALE GENOMIC DNA]</scope>
    <source>
        <strain evidence="2 3">PCC 7112</strain>
    </source>
</reference>
<name>K9VMM6_9CYAN</name>
<protein>
    <recommendedName>
        <fullName evidence="1">DUF6883 domain-containing protein</fullName>
    </recommendedName>
</protein>
<evidence type="ECO:0000259" key="1">
    <source>
        <dbReference type="Pfam" id="PF21814"/>
    </source>
</evidence>
<dbReference type="AlphaFoldDB" id="K9VMM6"/>
<gene>
    <name evidence="2" type="ORF">Osc7112_4923</name>
</gene>
<dbReference type="EMBL" id="CP003614">
    <property type="protein sequence ID" value="AFZ09191.1"/>
    <property type="molecule type" value="Genomic_DNA"/>
</dbReference>
<evidence type="ECO:0000313" key="3">
    <source>
        <dbReference type="Proteomes" id="UP000010478"/>
    </source>
</evidence>